<dbReference type="OrthoDB" id="7067186at2"/>
<protein>
    <submittedName>
        <fullName evidence="1">Uncharacterized protein</fullName>
    </submittedName>
</protein>
<gene>
    <name evidence="1" type="ORF">C41B8_05483</name>
</gene>
<keyword evidence="2" id="KW-1185">Reference proteome</keyword>
<organism evidence="1 2">
    <name type="scientific">Salinisphaera hydrothermalis (strain C41B8)</name>
    <dbReference type="NCBI Taxonomy" id="1304275"/>
    <lineage>
        <taxon>Bacteria</taxon>
        <taxon>Pseudomonadati</taxon>
        <taxon>Pseudomonadota</taxon>
        <taxon>Gammaproteobacteria</taxon>
        <taxon>Salinisphaerales</taxon>
        <taxon>Salinisphaeraceae</taxon>
        <taxon>Salinisphaera</taxon>
    </lineage>
</organism>
<dbReference type="EMBL" id="APNK01000005">
    <property type="protein sequence ID" value="KEZ78328.1"/>
    <property type="molecule type" value="Genomic_DNA"/>
</dbReference>
<accession>A0A084INP4</accession>
<reference evidence="1 2" key="1">
    <citation type="submission" date="2013-03" db="EMBL/GenBank/DDBJ databases">
        <title>Salinisphaera hydrothermalis C41B8 Genome Sequencing.</title>
        <authorList>
            <person name="Li C."/>
            <person name="Lai Q."/>
            <person name="Shao Z."/>
        </authorList>
    </citation>
    <scope>NUCLEOTIDE SEQUENCE [LARGE SCALE GENOMIC DNA]</scope>
    <source>
        <strain evidence="1 2">C41B8</strain>
    </source>
</reference>
<evidence type="ECO:0000313" key="1">
    <source>
        <dbReference type="EMBL" id="KEZ78328.1"/>
    </source>
</evidence>
<proteinExistence type="predicted"/>
<dbReference type="AlphaFoldDB" id="A0A084INP4"/>
<dbReference type="RefSeq" id="WP_037335216.1">
    <property type="nucleotide sequence ID" value="NZ_APNK01000005.1"/>
</dbReference>
<evidence type="ECO:0000313" key="2">
    <source>
        <dbReference type="Proteomes" id="UP000028302"/>
    </source>
</evidence>
<comment type="caution">
    <text evidence="1">The sequence shown here is derived from an EMBL/GenBank/DDBJ whole genome shotgun (WGS) entry which is preliminary data.</text>
</comment>
<sequence>MNDKVVSLDEVRTERSPHVSGEALCMRCRHEWVAVTPVGHVAELECPGCGCHAGVMKATCTPADGVPIWVCKCGCDAFRAKVDGLLCISCGVEIGYDEIAAADWS</sequence>
<dbReference type="Proteomes" id="UP000028302">
    <property type="component" value="Unassembled WGS sequence"/>
</dbReference>
<dbReference type="STRING" id="1304275.C41B8_05483"/>
<name>A0A084INP4_SALHC</name>